<dbReference type="PANTHER" id="PTHR21310">
    <property type="entry name" value="AMINOGLYCOSIDE PHOSPHOTRANSFERASE-RELATED-RELATED"/>
    <property type="match status" value="1"/>
</dbReference>
<evidence type="ECO:0000259" key="2">
    <source>
        <dbReference type="Pfam" id="PF01636"/>
    </source>
</evidence>
<proteinExistence type="predicted"/>
<dbReference type="OMA" id="FARCWST"/>
<accession>C7YN15</accession>
<dbReference type="InParanoid" id="C7YN15"/>
<feature type="region of interest" description="Disordered" evidence="1">
    <location>
        <begin position="327"/>
        <end position="351"/>
    </location>
</feature>
<reference evidence="3 4" key="1">
    <citation type="journal article" date="2009" name="PLoS Genet.">
        <title>The genome of Nectria haematococca: contribution of supernumerary chromosomes to gene expansion.</title>
        <authorList>
            <person name="Coleman J.J."/>
            <person name="Rounsley S.D."/>
            <person name="Rodriguez-Carres M."/>
            <person name="Kuo A."/>
            <person name="Wasmann C.C."/>
            <person name="Grimwood J."/>
            <person name="Schmutz J."/>
            <person name="Taga M."/>
            <person name="White G.J."/>
            <person name="Zhou S."/>
            <person name="Schwartz D.C."/>
            <person name="Freitag M."/>
            <person name="Ma L.J."/>
            <person name="Danchin E.G."/>
            <person name="Henrissat B."/>
            <person name="Coutinho P.M."/>
            <person name="Nelson D.R."/>
            <person name="Straney D."/>
            <person name="Napoli C.A."/>
            <person name="Barker B.M."/>
            <person name="Gribskov M."/>
            <person name="Rep M."/>
            <person name="Kroken S."/>
            <person name="Molnar I."/>
            <person name="Rensing C."/>
            <person name="Kennell J.C."/>
            <person name="Zamora J."/>
            <person name="Farman M.L."/>
            <person name="Selker E.U."/>
            <person name="Salamov A."/>
            <person name="Shapiro H."/>
            <person name="Pangilinan J."/>
            <person name="Lindquist E."/>
            <person name="Lamers C."/>
            <person name="Grigoriev I.V."/>
            <person name="Geiser D.M."/>
            <person name="Covert S.F."/>
            <person name="Temporini E."/>
            <person name="Vanetten H.D."/>
        </authorList>
    </citation>
    <scope>NUCLEOTIDE SEQUENCE [LARGE SCALE GENOMIC DNA]</scope>
    <source>
        <strain evidence="4">ATCC MYA-4622 / CBS 123669 / FGSC 9596 / NRRL 45880 / 77-13-4</strain>
    </source>
</reference>
<dbReference type="EMBL" id="GG698897">
    <property type="protein sequence ID" value="EEU47540.1"/>
    <property type="molecule type" value="Genomic_DNA"/>
</dbReference>
<evidence type="ECO:0000313" key="4">
    <source>
        <dbReference type="Proteomes" id="UP000005206"/>
    </source>
</evidence>
<dbReference type="AlphaFoldDB" id="C7YN15"/>
<name>C7YN15_FUSV7</name>
<dbReference type="OrthoDB" id="5598852at2759"/>
<gene>
    <name evidence="3" type="ORF">NECHADRAFT_35375</name>
</gene>
<dbReference type="InterPro" id="IPR051678">
    <property type="entry name" value="AGP_Transferase"/>
</dbReference>
<dbReference type="InterPro" id="IPR002575">
    <property type="entry name" value="Aminoglycoside_PTrfase"/>
</dbReference>
<dbReference type="eggNOG" id="ENOG502RKJ1">
    <property type="taxonomic scope" value="Eukaryota"/>
</dbReference>
<dbReference type="RefSeq" id="XP_003053253.1">
    <property type="nucleotide sequence ID" value="XM_003053207.1"/>
</dbReference>
<dbReference type="Gene3D" id="3.90.1200.10">
    <property type="match status" value="1"/>
</dbReference>
<dbReference type="Proteomes" id="UP000005206">
    <property type="component" value="Chromosome 3"/>
</dbReference>
<dbReference type="GeneID" id="9671294"/>
<feature type="domain" description="Aminoglycoside phosphotransferase" evidence="2">
    <location>
        <begin position="180"/>
        <end position="277"/>
    </location>
</feature>
<dbReference type="KEGG" id="nhe:NECHADRAFT_35375"/>
<dbReference type="VEuPathDB" id="FungiDB:NECHADRAFT_35375"/>
<evidence type="ECO:0000256" key="1">
    <source>
        <dbReference type="SAM" id="MobiDB-lite"/>
    </source>
</evidence>
<feature type="non-terminal residue" evidence="3">
    <location>
        <position position="351"/>
    </location>
</feature>
<evidence type="ECO:0000313" key="3">
    <source>
        <dbReference type="EMBL" id="EEU47540.1"/>
    </source>
</evidence>
<dbReference type="Pfam" id="PF01636">
    <property type="entry name" value="APH"/>
    <property type="match status" value="1"/>
</dbReference>
<protein>
    <recommendedName>
        <fullName evidence="2">Aminoglycoside phosphotransferase domain-containing protein</fullName>
    </recommendedName>
</protein>
<organism evidence="3 4">
    <name type="scientific">Fusarium vanettenii (strain ATCC MYA-4622 / CBS 123669 / FGSC 9596 / NRRL 45880 / 77-13-4)</name>
    <name type="common">Fusarium solani subsp. pisi</name>
    <dbReference type="NCBI Taxonomy" id="660122"/>
    <lineage>
        <taxon>Eukaryota</taxon>
        <taxon>Fungi</taxon>
        <taxon>Dikarya</taxon>
        <taxon>Ascomycota</taxon>
        <taxon>Pezizomycotina</taxon>
        <taxon>Sordariomycetes</taxon>
        <taxon>Hypocreomycetidae</taxon>
        <taxon>Hypocreales</taxon>
        <taxon>Nectriaceae</taxon>
        <taxon>Fusarium</taxon>
        <taxon>Fusarium solani species complex</taxon>
        <taxon>Fusarium vanettenii</taxon>
    </lineage>
</organism>
<sequence>AIDRFFGGRKSPSQTQCDEIAQSVSGVSTVSPVDSPGSMSYTVICKGRPEPLQDVIVSFREPGAMLDEEMVNLAKEIHGDLVPESTCHGNVEGSDPPLSIYSMPYLRGSSCIEVLAFQVEMDPDQEAKHRVFVKHLARYFARCWSSPRSVDRTQAEKQQGICKRLTRLAEESRPSILPSSMLFNLIKSLPSLFGQDYPQVLTHGDFSVTNILVDENKFEITGIVDWSLAAVMPFGMDLDILFLTTGFMTRGGWHDYACKKLLRDTFWEEFWAAYGIEGEERRVRTQSLAEAAGQIGAILRLAFRRNVDGSPSEEVLSSGSSMEQLRAWFGEQAPRPGRGRTGSGATREPSA</sequence>
<dbReference type="InterPro" id="IPR011009">
    <property type="entry name" value="Kinase-like_dom_sf"/>
</dbReference>
<keyword evidence="4" id="KW-1185">Reference proteome</keyword>
<feature type="non-terminal residue" evidence="3">
    <location>
        <position position="1"/>
    </location>
</feature>
<dbReference type="STRING" id="660122.C7YN15"/>
<dbReference type="SUPFAM" id="SSF56112">
    <property type="entry name" value="Protein kinase-like (PK-like)"/>
    <property type="match status" value="1"/>
</dbReference>
<dbReference type="HOGENOM" id="CLU_038193_1_0_1"/>